<keyword evidence="9" id="KW-1185">Reference proteome</keyword>
<keyword evidence="5 6" id="KW-0472">Membrane</keyword>
<feature type="transmembrane region" description="Helical" evidence="6">
    <location>
        <begin position="131"/>
        <end position="151"/>
    </location>
</feature>
<feature type="transmembrane region" description="Helical" evidence="6">
    <location>
        <begin position="252"/>
        <end position="271"/>
    </location>
</feature>
<evidence type="ECO:0000256" key="2">
    <source>
        <dbReference type="ARBA" id="ARBA00009853"/>
    </source>
</evidence>
<evidence type="ECO:0000256" key="4">
    <source>
        <dbReference type="ARBA" id="ARBA00022989"/>
    </source>
</evidence>
<feature type="transmembrane region" description="Helical" evidence="6">
    <location>
        <begin position="163"/>
        <end position="183"/>
    </location>
</feature>
<evidence type="ECO:0000256" key="3">
    <source>
        <dbReference type="ARBA" id="ARBA00022692"/>
    </source>
</evidence>
<evidence type="ECO:0000313" key="9">
    <source>
        <dbReference type="Proteomes" id="UP001553161"/>
    </source>
</evidence>
<accession>A0ABV3LAX8</accession>
<dbReference type="RefSeq" id="WP_366194672.1">
    <property type="nucleotide sequence ID" value="NZ_JBFBVU010000037.1"/>
</dbReference>
<dbReference type="SUPFAM" id="SSF103481">
    <property type="entry name" value="Multidrug resistance efflux transporter EmrE"/>
    <property type="match status" value="2"/>
</dbReference>
<feature type="transmembrane region" description="Helical" evidence="6">
    <location>
        <begin position="222"/>
        <end position="240"/>
    </location>
</feature>
<feature type="domain" description="EamA" evidence="7">
    <location>
        <begin position="13"/>
        <end position="147"/>
    </location>
</feature>
<gene>
    <name evidence="8" type="ORF">AB0T83_18275</name>
</gene>
<keyword evidence="3 6" id="KW-0812">Transmembrane</keyword>
<dbReference type="PANTHER" id="PTHR22911">
    <property type="entry name" value="ACYL-MALONYL CONDENSING ENZYME-RELATED"/>
    <property type="match status" value="1"/>
</dbReference>
<protein>
    <submittedName>
        <fullName evidence="8">DMT family transporter</fullName>
    </submittedName>
</protein>
<comment type="similarity">
    <text evidence="2">Belongs to the drug/metabolite transporter (DMT) superfamily. 10 TMS drug/metabolite exporter (DME) (TC 2.A.7.3) family.</text>
</comment>
<dbReference type="InterPro" id="IPR000620">
    <property type="entry name" value="EamA_dom"/>
</dbReference>
<comment type="caution">
    <text evidence="8">The sequence shown here is derived from an EMBL/GenBank/DDBJ whole genome shotgun (WGS) entry which is preliminary data.</text>
</comment>
<feature type="transmembrane region" description="Helical" evidence="6">
    <location>
        <begin position="195"/>
        <end position="216"/>
    </location>
</feature>
<feature type="transmembrane region" description="Helical" evidence="6">
    <location>
        <begin position="277"/>
        <end position="295"/>
    </location>
</feature>
<name>A0ABV3LAX8_9RHOB</name>
<feature type="domain" description="EamA" evidence="7">
    <location>
        <begin position="164"/>
        <end position="294"/>
    </location>
</feature>
<feature type="transmembrane region" description="Helical" evidence="6">
    <location>
        <begin position="83"/>
        <end position="100"/>
    </location>
</feature>
<proteinExistence type="inferred from homology"/>
<evidence type="ECO:0000256" key="6">
    <source>
        <dbReference type="SAM" id="Phobius"/>
    </source>
</evidence>
<dbReference type="InterPro" id="IPR037185">
    <property type="entry name" value="EmrE-like"/>
</dbReference>
<dbReference type="PANTHER" id="PTHR22911:SF6">
    <property type="entry name" value="SOLUTE CARRIER FAMILY 35 MEMBER G1"/>
    <property type="match status" value="1"/>
</dbReference>
<organism evidence="8 9">
    <name type="scientific">Meridianimarinicoccus marinus</name>
    <dbReference type="NCBI Taxonomy" id="3231483"/>
    <lineage>
        <taxon>Bacteria</taxon>
        <taxon>Pseudomonadati</taxon>
        <taxon>Pseudomonadota</taxon>
        <taxon>Alphaproteobacteria</taxon>
        <taxon>Rhodobacterales</taxon>
        <taxon>Paracoccaceae</taxon>
        <taxon>Meridianimarinicoccus</taxon>
    </lineage>
</organism>
<dbReference type="Proteomes" id="UP001553161">
    <property type="component" value="Unassembled WGS sequence"/>
</dbReference>
<dbReference type="EMBL" id="JBFBVU010000037">
    <property type="protein sequence ID" value="MEV8468714.1"/>
    <property type="molecule type" value="Genomic_DNA"/>
</dbReference>
<comment type="subcellular location">
    <subcellularLocation>
        <location evidence="1">Membrane</location>
        <topology evidence="1">Multi-pass membrane protein</topology>
    </subcellularLocation>
</comment>
<reference evidence="8 9" key="1">
    <citation type="submission" date="2024-07" db="EMBL/GenBank/DDBJ databases">
        <authorList>
            <person name="Kang M."/>
        </authorList>
    </citation>
    <scope>NUCLEOTIDE SEQUENCE [LARGE SCALE GENOMIC DNA]</scope>
    <source>
        <strain evidence="8 9">DFM31</strain>
    </source>
</reference>
<dbReference type="Pfam" id="PF00892">
    <property type="entry name" value="EamA"/>
    <property type="match status" value="2"/>
</dbReference>
<evidence type="ECO:0000256" key="1">
    <source>
        <dbReference type="ARBA" id="ARBA00004141"/>
    </source>
</evidence>
<keyword evidence="4 6" id="KW-1133">Transmembrane helix</keyword>
<evidence type="ECO:0000259" key="7">
    <source>
        <dbReference type="Pfam" id="PF00892"/>
    </source>
</evidence>
<sequence length="315" mass="33429">MSVVSAPPHQPFRGILYKLIAVLSFVIMASLVKAAAAEGVPPGEAVFFRSFFALPVILAWVIWQGKLQGALRVKSPTAHVLRGVVGTAAMGLGFAGLAYLPLPEAIALGYTMPLLVVIFAAMFLKENVGIFRFSAVIIGFVGVGIILAPRLTITPGGVADREALGALLVLMSACFASLAQIHIRNMVQVEQTSAIVFWFSVTSSVLALLTLPFGWVLPPAPIVGLLVVAGLLGGFGQIFLTSSYRFAEASLIAPFEYASMLVSLVIGYFVFQEIPTPQVLIGASVVIAAGVIIILRERHLGLQRAKSRETMTPQG</sequence>
<evidence type="ECO:0000313" key="8">
    <source>
        <dbReference type="EMBL" id="MEV8468714.1"/>
    </source>
</evidence>
<evidence type="ECO:0000256" key="5">
    <source>
        <dbReference type="ARBA" id="ARBA00023136"/>
    </source>
</evidence>
<feature type="transmembrane region" description="Helical" evidence="6">
    <location>
        <begin position="106"/>
        <end position="124"/>
    </location>
</feature>
<feature type="transmembrane region" description="Helical" evidence="6">
    <location>
        <begin position="46"/>
        <end position="63"/>
    </location>
</feature>